<dbReference type="RefSeq" id="WP_146071484.1">
    <property type="nucleotide sequence ID" value="NZ_FNUY01000014.1"/>
</dbReference>
<dbReference type="Proteomes" id="UP000236743">
    <property type="component" value="Unassembled WGS sequence"/>
</dbReference>
<keyword evidence="1" id="KW-0812">Transmembrane</keyword>
<dbReference type="AlphaFoldDB" id="A0A1H6D187"/>
<feature type="transmembrane region" description="Helical" evidence="1">
    <location>
        <begin position="100"/>
        <end position="123"/>
    </location>
</feature>
<organism evidence="2 3">
    <name type="scientific">Bosea lathyri</name>
    <dbReference type="NCBI Taxonomy" id="1036778"/>
    <lineage>
        <taxon>Bacteria</taxon>
        <taxon>Pseudomonadati</taxon>
        <taxon>Pseudomonadota</taxon>
        <taxon>Alphaproteobacteria</taxon>
        <taxon>Hyphomicrobiales</taxon>
        <taxon>Boseaceae</taxon>
        <taxon>Bosea</taxon>
    </lineage>
</organism>
<keyword evidence="1" id="KW-1133">Transmembrane helix</keyword>
<evidence type="ECO:0000256" key="1">
    <source>
        <dbReference type="SAM" id="Phobius"/>
    </source>
</evidence>
<name>A0A1H6D187_9HYPH</name>
<feature type="transmembrane region" description="Helical" evidence="1">
    <location>
        <begin position="306"/>
        <end position="326"/>
    </location>
</feature>
<protein>
    <recommendedName>
        <fullName evidence="4">Glycosyltransferase RgtA/B/C/D-like domain-containing protein</fullName>
    </recommendedName>
</protein>
<dbReference type="OrthoDB" id="7993201at2"/>
<evidence type="ECO:0000313" key="2">
    <source>
        <dbReference type="EMBL" id="SEG79010.1"/>
    </source>
</evidence>
<feature type="transmembrane region" description="Helical" evidence="1">
    <location>
        <begin position="161"/>
        <end position="179"/>
    </location>
</feature>
<feature type="transmembrane region" description="Helical" evidence="1">
    <location>
        <begin position="129"/>
        <end position="149"/>
    </location>
</feature>
<sequence length="565" mass="61411">MTDEKAGMDWATGLDDRRGKSTLSTTLIAGFALVAMIALILPLHLPIGPNNWDTLVYYDAINRIRAGQVPNVDFFAPVGPLGYYLATLLDGVFPRAQPMLLVNWALLPVLLPSMALLAGHVAGRSRGQALALLLPFLLFASLPINLHAIYPISGFDGYGHYNRHIALLLYVLVATLIFARDRRLLVGLVALLMLTLFLVKITGAVSGALLVGYAVLVGRLRVMDAVLAAVLVLASLGALDLATGMVWAYIEDILTLLLLNSGSLSSRFVTVASLNLNVVAPCVLLLGALALAGWRESAGLSWVRMRSLAASPAGWLAAVLIAEFLFETQNTGSLEFIGLWPVILLVLVDWQARRDWLGVLVLVLCMAVVLPGLSAFVQRSARAVFATPFYHALDLPDLGTLGHVSVKAEIAERAPIMLEHYATHQESYRDLAARGQMPSYILSSETDYQATWLLEVQQGLVAIRAWEATAGRQLNGVFTLDFVDPFNRLLGREPARHVPIGVDPARSNPPLTEQTLAALEGIDAILQPKCPLTVNRATIATHFARALQGRRRVALSNCWDMYLKN</sequence>
<feature type="transmembrane region" description="Helical" evidence="1">
    <location>
        <begin position="27"/>
        <end position="47"/>
    </location>
</feature>
<gene>
    <name evidence="2" type="ORF">SAMN04488115_11416</name>
</gene>
<feature type="transmembrane region" description="Helical" evidence="1">
    <location>
        <begin position="332"/>
        <end position="350"/>
    </location>
</feature>
<dbReference type="EMBL" id="FNUY01000014">
    <property type="protein sequence ID" value="SEG79010.1"/>
    <property type="molecule type" value="Genomic_DNA"/>
</dbReference>
<feature type="transmembrane region" description="Helical" evidence="1">
    <location>
        <begin position="185"/>
        <end position="213"/>
    </location>
</feature>
<keyword evidence="1" id="KW-0472">Membrane</keyword>
<evidence type="ECO:0000313" key="3">
    <source>
        <dbReference type="Proteomes" id="UP000236743"/>
    </source>
</evidence>
<reference evidence="2 3" key="1">
    <citation type="submission" date="2016-10" db="EMBL/GenBank/DDBJ databases">
        <authorList>
            <person name="de Groot N.N."/>
        </authorList>
    </citation>
    <scope>NUCLEOTIDE SEQUENCE [LARGE SCALE GENOMIC DNA]</scope>
    <source>
        <strain evidence="2 3">DSM 26656</strain>
    </source>
</reference>
<feature type="transmembrane region" description="Helical" evidence="1">
    <location>
        <begin position="270"/>
        <end position="294"/>
    </location>
</feature>
<keyword evidence="3" id="KW-1185">Reference proteome</keyword>
<accession>A0A1H6D187</accession>
<evidence type="ECO:0008006" key="4">
    <source>
        <dbReference type="Google" id="ProtNLM"/>
    </source>
</evidence>
<proteinExistence type="predicted"/>
<feature type="transmembrane region" description="Helical" evidence="1">
    <location>
        <begin position="357"/>
        <end position="377"/>
    </location>
</feature>
<feature type="transmembrane region" description="Helical" evidence="1">
    <location>
        <begin position="225"/>
        <end position="250"/>
    </location>
</feature>